<keyword evidence="2" id="KW-1185">Reference proteome</keyword>
<protein>
    <submittedName>
        <fullName evidence="1">Uncharacterized protein</fullName>
    </submittedName>
</protein>
<accession>A0A371JX77</accession>
<dbReference type="Proteomes" id="UP000264492">
    <property type="component" value="Unassembled WGS sequence"/>
</dbReference>
<evidence type="ECO:0000313" key="1">
    <source>
        <dbReference type="EMBL" id="RDZ26252.1"/>
    </source>
</evidence>
<dbReference type="EMBL" id="QTSU01000004">
    <property type="protein sequence ID" value="RDZ26252.1"/>
    <property type="molecule type" value="Genomic_DNA"/>
</dbReference>
<name>A0A371JX77_9GAMM</name>
<evidence type="ECO:0000313" key="2">
    <source>
        <dbReference type="Proteomes" id="UP000264492"/>
    </source>
</evidence>
<proteinExistence type="predicted"/>
<gene>
    <name evidence="1" type="ORF">DX914_18455</name>
</gene>
<organism evidence="1 2">
    <name type="scientific">Lysobacter silvisoli</name>
    <dbReference type="NCBI Taxonomy" id="2293254"/>
    <lineage>
        <taxon>Bacteria</taxon>
        <taxon>Pseudomonadati</taxon>
        <taxon>Pseudomonadota</taxon>
        <taxon>Gammaproteobacteria</taxon>
        <taxon>Lysobacterales</taxon>
        <taxon>Lysobacteraceae</taxon>
        <taxon>Lysobacter</taxon>
    </lineage>
</organism>
<dbReference type="AlphaFoldDB" id="A0A371JX77"/>
<sequence length="138" mass="15232">MPAWGVCIVEPLEPQLRAADTVYVGTVIRSQLTSNLETLGALKDPRKRSAEIEHTLVPQIVLKGEPSQAPSVVSSWRYNDPRAATVVEFSEQATLTPGDTVLVIARSGEQTRYSLCSATRKWDRDAIKATRAVFRLKP</sequence>
<comment type="caution">
    <text evidence="1">The sequence shown here is derived from an EMBL/GenBank/DDBJ whole genome shotgun (WGS) entry which is preliminary data.</text>
</comment>
<reference evidence="1 2" key="1">
    <citation type="submission" date="2018-08" db="EMBL/GenBank/DDBJ databases">
        <title>Lysobacter sp. zong2l5, whole genome shotgun sequence.</title>
        <authorList>
            <person name="Zhang X."/>
            <person name="Feng G."/>
            <person name="Zhu H."/>
        </authorList>
    </citation>
    <scope>NUCLEOTIDE SEQUENCE [LARGE SCALE GENOMIC DNA]</scope>
    <source>
        <strain evidence="2">zong2l5</strain>
    </source>
</reference>